<dbReference type="CDD" id="cd00531">
    <property type="entry name" value="NTF2_like"/>
    <property type="match status" value="1"/>
</dbReference>
<protein>
    <submittedName>
        <fullName evidence="2">Nuclear transport factor 2 family protein</fullName>
    </submittedName>
</protein>
<dbReference type="EMBL" id="JBHSHP010000007">
    <property type="protein sequence ID" value="MFC4753616.1"/>
    <property type="molecule type" value="Genomic_DNA"/>
</dbReference>
<feature type="domain" description="SnoaL-like" evidence="1">
    <location>
        <begin position="10"/>
        <end position="133"/>
    </location>
</feature>
<dbReference type="SUPFAM" id="SSF54427">
    <property type="entry name" value="NTF2-like"/>
    <property type="match status" value="1"/>
</dbReference>
<gene>
    <name evidence="2" type="ORF">ACFO7U_02325</name>
</gene>
<dbReference type="Gene3D" id="3.10.450.50">
    <property type="match status" value="1"/>
</dbReference>
<dbReference type="Pfam" id="PF13577">
    <property type="entry name" value="SnoaL_4"/>
    <property type="match status" value="1"/>
</dbReference>
<proteinExistence type="predicted"/>
<reference evidence="3" key="1">
    <citation type="journal article" date="2019" name="Int. J. Syst. Evol. Microbiol.">
        <title>The Global Catalogue of Microorganisms (GCM) 10K type strain sequencing project: providing services to taxonomists for standard genome sequencing and annotation.</title>
        <authorList>
            <consortium name="The Broad Institute Genomics Platform"/>
            <consortium name="The Broad Institute Genome Sequencing Center for Infectious Disease"/>
            <person name="Wu L."/>
            <person name="Ma J."/>
        </authorList>
    </citation>
    <scope>NUCLEOTIDE SEQUENCE [LARGE SCALE GENOMIC DNA]</scope>
    <source>
        <strain evidence="3">JCM 11882</strain>
    </source>
</reference>
<organism evidence="2 3">
    <name type="scientific">Dietzia aurantiaca</name>
    <dbReference type="NCBI Taxonomy" id="983873"/>
    <lineage>
        <taxon>Bacteria</taxon>
        <taxon>Bacillati</taxon>
        <taxon>Actinomycetota</taxon>
        <taxon>Actinomycetes</taxon>
        <taxon>Mycobacteriales</taxon>
        <taxon>Dietziaceae</taxon>
        <taxon>Dietzia</taxon>
    </lineage>
</organism>
<sequence>MPTPHRPLTADDRTDILALTSRYAHALDRHEWHRLESVFAPDARMEFAGLPPETGPAAIAAVCARALEPLEASQHLVGSPLLETLGDSVTVSSYFHAQHVRTVDGRTAIFTVAGTYDDLVERRPEGWLISLRRQSVSWQAGDPRVLG</sequence>
<dbReference type="InterPro" id="IPR032710">
    <property type="entry name" value="NTF2-like_dom_sf"/>
</dbReference>
<keyword evidence="3" id="KW-1185">Reference proteome</keyword>
<dbReference type="InterPro" id="IPR037401">
    <property type="entry name" value="SnoaL-like"/>
</dbReference>
<name>A0ABV9PL66_9ACTN</name>
<dbReference type="Proteomes" id="UP001595836">
    <property type="component" value="Unassembled WGS sequence"/>
</dbReference>
<accession>A0ABV9PL66</accession>
<evidence type="ECO:0000313" key="2">
    <source>
        <dbReference type="EMBL" id="MFC4753616.1"/>
    </source>
</evidence>
<dbReference type="RefSeq" id="WP_344989210.1">
    <property type="nucleotide sequence ID" value="NZ_BAABCD010000007.1"/>
</dbReference>
<comment type="caution">
    <text evidence="2">The sequence shown here is derived from an EMBL/GenBank/DDBJ whole genome shotgun (WGS) entry which is preliminary data.</text>
</comment>
<evidence type="ECO:0000259" key="1">
    <source>
        <dbReference type="Pfam" id="PF13577"/>
    </source>
</evidence>
<evidence type="ECO:0000313" key="3">
    <source>
        <dbReference type="Proteomes" id="UP001595836"/>
    </source>
</evidence>